<evidence type="ECO:0000313" key="1">
    <source>
        <dbReference type="EMBL" id="RNA38187.1"/>
    </source>
</evidence>
<organism evidence="1 2">
    <name type="scientific">Brachionus plicatilis</name>
    <name type="common">Marine rotifer</name>
    <name type="synonym">Brachionus muelleri</name>
    <dbReference type="NCBI Taxonomy" id="10195"/>
    <lineage>
        <taxon>Eukaryota</taxon>
        <taxon>Metazoa</taxon>
        <taxon>Spiralia</taxon>
        <taxon>Gnathifera</taxon>
        <taxon>Rotifera</taxon>
        <taxon>Eurotatoria</taxon>
        <taxon>Monogononta</taxon>
        <taxon>Pseudotrocha</taxon>
        <taxon>Ploima</taxon>
        <taxon>Brachionidae</taxon>
        <taxon>Brachionus</taxon>
    </lineage>
</organism>
<protein>
    <submittedName>
        <fullName evidence="1">Uncharacterized protein</fullName>
    </submittedName>
</protein>
<dbReference type="AlphaFoldDB" id="A0A3M7SRG1"/>
<sequence length="59" mass="6881">MIIYISCAMKNILFHVVSSLNELKIKKLQINYPQLVLCICWCHKWCKTSIFSTTFLNAS</sequence>
<proteinExistence type="predicted"/>
<accession>A0A3M7SRG1</accession>
<dbReference type="EMBL" id="REGN01000910">
    <property type="protein sequence ID" value="RNA38187.1"/>
    <property type="molecule type" value="Genomic_DNA"/>
</dbReference>
<keyword evidence="2" id="KW-1185">Reference proteome</keyword>
<comment type="caution">
    <text evidence="1">The sequence shown here is derived from an EMBL/GenBank/DDBJ whole genome shotgun (WGS) entry which is preliminary data.</text>
</comment>
<dbReference type="Proteomes" id="UP000276133">
    <property type="component" value="Unassembled WGS sequence"/>
</dbReference>
<gene>
    <name evidence="1" type="ORF">BpHYR1_024629</name>
</gene>
<name>A0A3M7SRG1_BRAPC</name>
<reference evidence="1 2" key="1">
    <citation type="journal article" date="2018" name="Sci. Rep.">
        <title>Genomic signatures of local adaptation to the degree of environmental predictability in rotifers.</title>
        <authorList>
            <person name="Franch-Gras L."/>
            <person name="Hahn C."/>
            <person name="Garcia-Roger E.M."/>
            <person name="Carmona M.J."/>
            <person name="Serra M."/>
            <person name="Gomez A."/>
        </authorList>
    </citation>
    <scope>NUCLEOTIDE SEQUENCE [LARGE SCALE GENOMIC DNA]</scope>
    <source>
        <strain evidence="1">HYR1</strain>
    </source>
</reference>
<evidence type="ECO:0000313" key="2">
    <source>
        <dbReference type="Proteomes" id="UP000276133"/>
    </source>
</evidence>